<organism evidence="12 13">
    <name type="scientific">Corynebacterium nasicanis</name>
    <dbReference type="NCBI Taxonomy" id="1448267"/>
    <lineage>
        <taxon>Bacteria</taxon>
        <taxon>Bacillati</taxon>
        <taxon>Actinomycetota</taxon>
        <taxon>Actinomycetes</taxon>
        <taxon>Mycobacteriales</taxon>
        <taxon>Corynebacteriaceae</taxon>
        <taxon>Corynebacterium</taxon>
    </lineage>
</organism>
<protein>
    <recommendedName>
        <fullName evidence="4 10">Phosphoglycerate kinase</fullName>
        <ecNumber evidence="3 10">2.7.2.3</ecNumber>
    </recommendedName>
</protein>
<feature type="binding site" evidence="10">
    <location>
        <begin position="24"/>
        <end position="26"/>
    </location>
    <ligand>
        <name>substrate</name>
    </ligand>
</feature>
<evidence type="ECO:0000256" key="3">
    <source>
        <dbReference type="ARBA" id="ARBA00013061"/>
    </source>
</evidence>
<comment type="subunit">
    <text evidence="10">Monomer.</text>
</comment>
<evidence type="ECO:0000313" key="13">
    <source>
        <dbReference type="Proteomes" id="UP001596244"/>
    </source>
</evidence>
<dbReference type="EMBL" id="JBHSQE010000002">
    <property type="protein sequence ID" value="MFC6146032.1"/>
    <property type="molecule type" value="Genomic_DNA"/>
</dbReference>
<evidence type="ECO:0000256" key="7">
    <source>
        <dbReference type="ARBA" id="ARBA00022777"/>
    </source>
</evidence>
<feature type="binding site" evidence="10">
    <location>
        <position position="331"/>
    </location>
    <ligand>
        <name>ATP</name>
        <dbReference type="ChEBI" id="CHEBI:30616"/>
    </ligand>
</feature>
<dbReference type="PIRSF" id="PIRSF000724">
    <property type="entry name" value="Pgk"/>
    <property type="match status" value="1"/>
</dbReference>
<proteinExistence type="inferred from homology"/>
<evidence type="ECO:0000256" key="1">
    <source>
        <dbReference type="ARBA" id="ARBA00000642"/>
    </source>
</evidence>
<dbReference type="Proteomes" id="UP001596244">
    <property type="component" value="Unassembled WGS sequence"/>
</dbReference>
<dbReference type="PANTHER" id="PTHR11406:SF23">
    <property type="entry name" value="PHOSPHOGLYCERATE KINASE 1, CHLOROPLASTIC-RELATED"/>
    <property type="match status" value="1"/>
</dbReference>
<keyword evidence="8 10" id="KW-0067">ATP-binding</keyword>
<dbReference type="GO" id="GO:0004618">
    <property type="term" value="F:phosphoglycerate kinase activity"/>
    <property type="evidence" value="ECO:0007669"/>
    <property type="project" value="UniProtKB-EC"/>
</dbReference>
<evidence type="ECO:0000256" key="6">
    <source>
        <dbReference type="ARBA" id="ARBA00022741"/>
    </source>
</evidence>
<dbReference type="InterPro" id="IPR036043">
    <property type="entry name" value="Phosphoglycerate_kinase_sf"/>
</dbReference>
<keyword evidence="7 10" id="KW-0418">Kinase</keyword>
<evidence type="ECO:0000256" key="10">
    <source>
        <dbReference type="HAMAP-Rule" id="MF_00145"/>
    </source>
</evidence>
<keyword evidence="9 10" id="KW-0324">Glycolysis</keyword>
<gene>
    <name evidence="10 12" type="primary">pgk</name>
    <name evidence="12" type="ORF">ACFPUZ_04335</name>
</gene>
<feature type="binding site" evidence="10">
    <location>
        <begin position="361"/>
        <end position="364"/>
    </location>
    <ligand>
        <name>ATP</name>
        <dbReference type="ChEBI" id="CHEBI:30616"/>
    </ligand>
</feature>
<evidence type="ECO:0000256" key="4">
    <source>
        <dbReference type="ARBA" id="ARBA00016471"/>
    </source>
</evidence>
<sequence length="405" mass="42526">MTVKTLQDLLDEGVDGRHILVRSDFNVPLNDAGEITDAGRITASLPTLQALVDGGAKVIVMAHLGRPKGEVNPKYSLAPVAEALSEALGQYVALASDVTGEDAHERANGLTEGDVLLLENVRFDARETSKDEAERGAFADELAALAADNGAFVSDGFGVVHRAQASVFDVAKRLPAYAGTLVEKEISVLEKTATNPESPYVVVLGGSKVSDKLGVIEALAGKADKIIIGGGMCYTFLNAQGHNTQKSLLQEEMIDTCRDLLERFGDKIVLPVDLVAAAEFSADSEHKVVDLDGIPEGWLSPDIGPESVKKFAEVLATSKTVFWNGPMGVFEMEPFSKGTEGVAQSIIDATANNGSFSVVGGGDSAASVRVLGLNEDGFSHISTGGGASLEFLEGKELPGVSVLDR</sequence>
<dbReference type="SUPFAM" id="SSF53748">
    <property type="entry name" value="Phosphoglycerate kinase"/>
    <property type="match status" value="1"/>
</dbReference>
<dbReference type="CDD" id="cd00318">
    <property type="entry name" value="Phosphoglycerate_kinase"/>
    <property type="match status" value="1"/>
</dbReference>
<evidence type="ECO:0000313" key="12">
    <source>
        <dbReference type="EMBL" id="MFC6146032.1"/>
    </source>
</evidence>
<dbReference type="EC" id="2.7.2.3" evidence="3 10"/>
<dbReference type="RefSeq" id="WP_377000239.1">
    <property type="nucleotide sequence ID" value="NZ_JBHSQE010000002.1"/>
</dbReference>
<feature type="binding site" evidence="10">
    <location>
        <position position="122"/>
    </location>
    <ligand>
        <name>substrate</name>
    </ligand>
</feature>
<dbReference type="InterPro" id="IPR001576">
    <property type="entry name" value="Phosphoglycerate_kinase"/>
</dbReference>
<keyword evidence="6 10" id="KW-0547">Nucleotide-binding</keyword>
<evidence type="ECO:0000256" key="2">
    <source>
        <dbReference type="ARBA" id="ARBA00004838"/>
    </source>
</evidence>
<dbReference type="HAMAP" id="MF_00145">
    <property type="entry name" value="Phosphoglyc_kinase"/>
    <property type="match status" value="1"/>
</dbReference>
<comment type="catalytic activity">
    <reaction evidence="1 10 11">
        <text>(2R)-3-phosphoglycerate + ATP = (2R)-3-phospho-glyceroyl phosphate + ADP</text>
        <dbReference type="Rhea" id="RHEA:14801"/>
        <dbReference type="ChEBI" id="CHEBI:30616"/>
        <dbReference type="ChEBI" id="CHEBI:57604"/>
        <dbReference type="ChEBI" id="CHEBI:58272"/>
        <dbReference type="ChEBI" id="CHEBI:456216"/>
        <dbReference type="EC" id="2.7.2.3"/>
    </reaction>
</comment>
<feature type="binding site" evidence="10">
    <location>
        <position position="212"/>
    </location>
    <ligand>
        <name>ATP</name>
        <dbReference type="ChEBI" id="CHEBI:30616"/>
    </ligand>
</feature>
<accession>A0ABW1Q9H9</accession>
<dbReference type="PANTHER" id="PTHR11406">
    <property type="entry name" value="PHOSPHOGLYCERATE KINASE"/>
    <property type="match status" value="1"/>
</dbReference>
<comment type="pathway">
    <text evidence="2 10">Carbohydrate degradation; glycolysis; pyruvate from D-glyceraldehyde 3-phosphate: step 2/5.</text>
</comment>
<comment type="subcellular location">
    <subcellularLocation>
        <location evidence="10">Cytoplasm</location>
    </subcellularLocation>
</comment>
<comment type="caution">
    <text evidence="10">Lacks conserved residue(s) required for the propagation of feature annotation.</text>
</comment>
<reference evidence="13" key="1">
    <citation type="journal article" date="2019" name="Int. J. Syst. Evol. Microbiol.">
        <title>The Global Catalogue of Microorganisms (GCM) 10K type strain sequencing project: providing services to taxonomists for standard genome sequencing and annotation.</title>
        <authorList>
            <consortium name="The Broad Institute Genomics Platform"/>
            <consortium name="The Broad Institute Genome Sequencing Center for Infectious Disease"/>
            <person name="Wu L."/>
            <person name="Ma J."/>
        </authorList>
    </citation>
    <scope>NUCLEOTIDE SEQUENCE [LARGE SCALE GENOMIC DNA]</scope>
    <source>
        <strain evidence="13">CCUG 51943</strain>
    </source>
</reference>
<dbReference type="Pfam" id="PF00162">
    <property type="entry name" value="PGK"/>
    <property type="match status" value="1"/>
</dbReference>
<keyword evidence="5 10" id="KW-0808">Transferase</keyword>
<keyword evidence="10" id="KW-0963">Cytoplasm</keyword>
<dbReference type="InterPro" id="IPR015824">
    <property type="entry name" value="Phosphoglycerate_kinase_N"/>
</dbReference>
<evidence type="ECO:0000256" key="5">
    <source>
        <dbReference type="ARBA" id="ARBA00022679"/>
    </source>
</evidence>
<dbReference type="Gene3D" id="3.40.50.1260">
    <property type="entry name" value="Phosphoglycerate kinase, N-terminal domain"/>
    <property type="match status" value="2"/>
</dbReference>
<evidence type="ECO:0000256" key="9">
    <source>
        <dbReference type="ARBA" id="ARBA00023152"/>
    </source>
</evidence>
<keyword evidence="13" id="KW-1185">Reference proteome</keyword>
<comment type="similarity">
    <text evidence="10 11">Belongs to the phosphoglycerate kinase family.</text>
</comment>
<evidence type="ECO:0000256" key="8">
    <source>
        <dbReference type="ARBA" id="ARBA00022840"/>
    </source>
</evidence>
<comment type="caution">
    <text evidence="12">The sequence shown here is derived from an EMBL/GenBank/DDBJ whole genome shotgun (WGS) entry which is preliminary data.</text>
</comment>
<dbReference type="PRINTS" id="PR00477">
    <property type="entry name" value="PHGLYCKINASE"/>
</dbReference>
<feature type="binding site" evidence="10">
    <location>
        <begin position="63"/>
        <end position="66"/>
    </location>
    <ligand>
        <name>substrate</name>
    </ligand>
</feature>
<feature type="binding site" evidence="10">
    <location>
        <position position="162"/>
    </location>
    <ligand>
        <name>substrate</name>
    </ligand>
</feature>
<name>A0ABW1Q9H9_9CORY</name>
<evidence type="ECO:0000256" key="11">
    <source>
        <dbReference type="RuleBase" id="RU000532"/>
    </source>
</evidence>
<feature type="binding site" evidence="10">
    <location>
        <position position="40"/>
    </location>
    <ligand>
        <name>substrate</name>
    </ligand>
</feature>